<dbReference type="InParanoid" id="A0A0C3DG70"/>
<feature type="region of interest" description="Disordered" evidence="1">
    <location>
        <begin position="542"/>
        <end position="573"/>
    </location>
</feature>
<dbReference type="STRING" id="1036808.A0A0C3DG70"/>
<feature type="region of interest" description="Disordered" evidence="1">
    <location>
        <begin position="359"/>
        <end position="390"/>
    </location>
</feature>
<dbReference type="InterPro" id="IPR058913">
    <property type="entry name" value="Integrase_dom_put"/>
</dbReference>
<reference evidence="4" key="2">
    <citation type="submission" date="2015-01" db="EMBL/GenBank/DDBJ databases">
        <title>Evolutionary Origins and Diversification of the Mycorrhizal Mutualists.</title>
        <authorList>
            <consortium name="DOE Joint Genome Institute"/>
            <consortium name="Mycorrhizal Genomics Consortium"/>
            <person name="Kohler A."/>
            <person name="Kuo A."/>
            <person name="Nagy L.G."/>
            <person name="Floudas D."/>
            <person name="Copeland A."/>
            <person name="Barry K.W."/>
            <person name="Cichocki N."/>
            <person name="Veneault-Fourrey C."/>
            <person name="LaButti K."/>
            <person name="Lindquist E.A."/>
            <person name="Lipzen A."/>
            <person name="Lundell T."/>
            <person name="Morin E."/>
            <person name="Murat C."/>
            <person name="Riley R."/>
            <person name="Ohm R."/>
            <person name="Sun H."/>
            <person name="Tunlid A."/>
            <person name="Henrissat B."/>
            <person name="Grigoriev I.V."/>
            <person name="Hibbett D.S."/>
            <person name="Martin F."/>
        </authorList>
    </citation>
    <scope>NUCLEOTIDE SEQUENCE [LARGE SCALE GENOMIC DNA]</scope>
    <source>
        <strain evidence="4">Foug A</strain>
    </source>
</reference>
<name>A0A0C3DG70_9AGAM</name>
<evidence type="ECO:0000313" key="4">
    <source>
        <dbReference type="Proteomes" id="UP000053989"/>
    </source>
</evidence>
<dbReference type="AlphaFoldDB" id="A0A0C3DG70"/>
<dbReference type="PANTHER" id="PTHR46791:SF5">
    <property type="entry name" value="CLR5 DOMAIN-CONTAINING PROTEIN-RELATED"/>
    <property type="match status" value="1"/>
</dbReference>
<sequence length="643" mass="73038">MRGDRGGENIDVAMYVVARRGPNRGSFLWGSSTRNSRIERLWVEVGTQFARRWRGFFVRCERRHRLDVENRNHLWLIQALFLGAINTDCEGFQEEWNVHPISGPMTSNKSPQDLRLISRVTLGEYQDDCVGIHPLTIERYYGVDGREWIPRHGQTGAGHPPDEDPGSDNEDDAADRRDGILQRLEADLQNQVRHQAVEVPRNRSPFACAQDEAEFWSVLERVILEDITPTGYGLLPEEFAEEGGEPATECIPIGRRGTRLDVQQAFLMSEPGEQYCRDFLQDKSPCKCELFTPPVESNAAYCCRECGHGYSKHPRGTVKAEPDSEQRILDLVNLRQTQASWNNDPFESAVRNEVLGTYRPGCGTQRVPSKSTKNHAGSSTQRVPSKQKQADPNVFRVGSLMILINHLNRTGSALTRTSCLNRVERETLEKRGCAYFDDAAEAYELRKDWTHRQANTFFENLFPLPFAYLASLNNSKGKSAELKCQWMLINKEKHHYHLITTENPGGKQLHFFRGSSKPSVATTNVIIALRTPIPEEVFASWDPNYKPPVDDLESTDDDDESYPSPRKRTYQPMSKRFKGDVITISDDSDIPISEDLGSEFMEGSSNRPFFLRSNKEYLDTSLPDCMKDLSVSPRAKSERNRAG</sequence>
<organism evidence="3 4">
    <name type="scientific">Scleroderma citrinum Foug A</name>
    <dbReference type="NCBI Taxonomy" id="1036808"/>
    <lineage>
        <taxon>Eukaryota</taxon>
        <taxon>Fungi</taxon>
        <taxon>Dikarya</taxon>
        <taxon>Basidiomycota</taxon>
        <taxon>Agaricomycotina</taxon>
        <taxon>Agaricomycetes</taxon>
        <taxon>Agaricomycetidae</taxon>
        <taxon>Boletales</taxon>
        <taxon>Sclerodermatineae</taxon>
        <taxon>Sclerodermataceae</taxon>
        <taxon>Scleroderma</taxon>
    </lineage>
</organism>
<dbReference type="Pfam" id="PF24764">
    <property type="entry name" value="rva_4"/>
    <property type="match status" value="1"/>
</dbReference>
<dbReference type="EMBL" id="KN822071">
    <property type="protein sequence ID" value="KIM59685.1"/>
    <property type="molecule type" value="Genomic_DNA"/>
</dbReference>
<dbReference type="Proteomes" id="UP000053989">
    <property type="component" value="Unassembled WGS sequence"/>
</dbReference>
<reference evidence="3 4" key="1">
    <citation type="submission" date="2014-04" db="EMBL/GenBank/DDBJ databases">
        <authorList>
            <consortium name="DOE Joint Genome Institute"/>
            <person name="Kuo A."/>
            <person name="Kohler A."/>
            <person name="Nagy L.G."/>
            <person name="Floudas D."/>
            <person name="Copeland A."/>
            <person name="Barry K.W."/>
            <person name="Cichocki N."/>
            <person name="Veneault-Fourrey C."/>
            <person name="LaButti K."/>
            <person name="Lindquist E.A."/>
            <person name="Lipzen A."/>
            <person name="Lundell T."/>
            <person name="Morin E."/>
            <person name="Murat C."/>
            <person name="Sun H."/>
            <person name="Tunlid A."/>
            <person name="Henrissat B."/>
            <person name="Grigoriev I.V."/>
            <person name="Hibbett D.S."/>
            <person name="Martin F."/>
            <person name="Nordberg H.P."/>
            <person name="Cantor M.N."/>
            <person name="Hua S.X."/>
        </authorList>
    </citation>
    <scope>NUCLEOTIDE SEQUENCE [LARGE SCALE GENOMIC DNA]</scope>
    <source>
        <strain evidence="3 4">Foug A</strain>
    </source>
</reference>
<evidence type="ECO:0000259" key="2">
    <source>
        <dbReference type="Pfam" id="PF24764"/>
    </source>
</evidence>
<proteinExistence type="predicted"/>
<protein>
    <recommendedName>
        <fullName evidence="2">Integrase core domain-containing protein</fullName>
    </recommendedName>
</protein>
<gene>
    <name evidence="3" type="ORF">SCLCIDRAFT_27213</name>
</gene>
<feature type="domain" description="Integrase core" evidence="2">
    <location>
        <begin position="2"/>
        <end position="114"/>
    </location>
</feature>
<evidence type="ECO:0000313" key="3">
    <source>
        <dbReference type="EMBL" id="KIM59685.1"/>
    </source>
</evidence>
<keyword evidence="4" id="KW-1185">Reference proteome</keyword>
<feature type="region of interest" description="Disordered" evidence="1">
    <location>
        <begin position="151"/>
        <end position="174"/>
    </location>
</feature>
<feature type="compositionally biased region" description="Acidic residues" evidence="1">
    <location>
        <begin position="550"/>
        <end position="561"/>
    </location>
</feature>
<evidence type="ECO:0000256" key="1">
    <source>
        <dbReference type="SAM" id="MobiDB-lite"/>
    </source>
</evidence>
<feature type="compositionally biased region" description="Acidic residues" evidence="1">
    <location>
        <begin position="163"/>
        <end position="173"/>
    </location>
</feature>
<dbReference type="HOGENOM" id="CLU_025397_0_0_1"/>
<accession>A0A0C3DG70</accession>
<feature type="compositionally biased region" description="Polar residues" evidence="1">
    <location>
        <begin position="366"/>
        <end position="387"/>
    </location>
</feature>
<dbReference type="OrthoDB" id="2679593at2759"/>
<dbReference type="PANTHER" id="PTHR46791">
    <property type="entry name" value="EXPRESSED PROTEIN"/>
    <property type="match status" value="1"/>
</dbReference>